<protein>
    <submittedName>
        <fullName evidence="1">Uncharacterized protein</fullName>
    </submittedName>
</protein>
<dbReference type="Proteomes" id="UP000007397">
    <property type="component" value="Chromosome"/>
</dbReference>
<keyword evidence="2" id="KW-1185">Reference proteome</keyword>
<gene>
    <name evidence="1" type="ordered locus">HBHAL_4288</name>
</gene>
<dbReference type="HOGENOM" id="CLU_2990401_0_0_9"/>
<evidence type="ECO:0000313" key="1">
    <source>
        <dbReference type="EMBL" id="CCG46629.1"/>
    </source>
</evidence>
<name>I0JR59_HALH3</name>
<reference evidence="1 2" key="1">
    <citation type="journal article" date="2013" name="Environ. Microbiol.">
        <title>Chloride and organic osmolytes: a hybrid strategy to cope with elevated salinities by the moderately halophilic, chloride-dependent bacterium Halobacillus halophilus.</title>
        <authorList>
            <person name="Saum S.H."/>
            <person name="Pfeiffer F."/>
            <person name="Palm P."/>
            <person name="Rampp M."/>
            <person name="Schuster S.C."/>
            <person name="Muller V."/>
            <person name="Oesterhelt D."/>
        </authorList>
    </citation>
    <scope>NUCLEOTIDE SEQUENCE [LARGE SCALE GENOMIC DNA]</scope>
    <source>
        <strain evidence="2">ATCC 35676 / DSM 2266 / JCM 20832 / KCTC 3685 / LMG 17431 / NBRC 102448 / NCIMB 2269</strain>
    </source>
</reference>
<evidence type="ECO:0000313" key="2">
    <source>
        <dbReference type="Proteomes" id="UP000007397"/>
    </source>
</evidence>
<dbReference type="KEGG" id="hhd:HBHAL_4288"/>
<proteinExistence type="predicted"/>
<sequence>MPQNKTDETQNMPPQVIQKMDDLRWHILGGYYETFQCVKSLVHGIYYDSRRNKIWNR</sequence>
<dbReference type="STRING" id="866895.HBHAL_4288"/>
<accession>I0JR59</accession>
<organism evidence="1 2">
    <name type="scientific">Halobacillus halophilus (strain ATCC 35676 / DSM 2266 / JCM 20832 / KCTC 3685 / LMG 17431 / NBRC 102448 / NCIMB 2269)</name>
    <name type="common">Sporosarcina halophila</name>
    <dbReference type="NCBI Taxonomy" id="866895"/>
    <lineage>
        <taxon>Bacteria</taxon>
        <taxon>Bacillati</taxon>
        <taxon>Bacillota</taxon>
        <taxon>Bacilli</taxon>
        <taxon>Bacillales</taxon>
        <taxon>Bacillaceae</taxon>
        <taxon>Halobacillus</taxon>
    </lineage>
</organism>
<dbReference type="AlphaFoldDB" id="I0JR59"/>
<dbReference type="EMBL" id="HE717023">
    <property type="protein sequence ID" value="CCG46629.1"/>
    <property type="molecule type" value="Genomic_DNA"/>
</dbReference>